<comment type="similarity">
    <text evidence="2">Belongs to the MGMT family.</text>
</comment>
<dbReference type="SUPFAM" id="SSF57884">
    <property type="entry name" value="Ada DNA repair protein, N-terminal domain (N-Ada 10)"/>
    <property type="match status" value="1"/>
</dbReference>
<keyword evidence="6" id="KW-0227">DNA damage</keyword>
<evidence type="ECO:0000256" key="3">
    <source>
        <dbReference type="ARBA" id="ARBA00011918"/>
    </source>
</evidence>
<comment type="catalytic activity">
    <reaction evidence="1">
        <text>a 4-O-methyl-thymidine in DNA + L-cysteinyl-[protein] = a thymidine in DNA + S-methyl-L-cysteinyl-[protein]</text>
        <dbReference type="Rhea" id="RHEA:53428"/>
        <dbReference type="Rhea" id="RHEA-COMP:10131"/>
        <dbReference type="Rhea" id="RHEA-COMP:10132"/>
        <dbReference type="Rhea" id="RHEA-COMP:13555"/>
        <dbReference type="Rhea" id="RHEA-COMP:13556"/>
        <dbReference type="ChEBI" id="CHEBI:29950"/>
        <dbReference type="ChEBI" id="CHEBI:82612"/>
        <dbReference type="ChEBI" id="CHEBI:137386"/>
        <dbReference type="ChEBI" id="CHEBI:137387"/>
        <dbReference type="EC" id="2.1.1.63"/>
    </reaction>
</comment>
<keyword evidence="4 11" id="KW-0489">Methyltransferase</keyword>
<dbReference type="EMBL" id="UOFG01000257">
    <property type="protein sequence ID" value="VAW65790.1"/>
    <property type="molecule type" value="Genomic_DNA"/>
</dbReference>
<dbReference type="GO" id="GO:0003908">
    <property type="term" value="F:methylated-DNA-[protein]-cysteine S-methyltransferase activity"/>
    <property type="evidence" value="ECO:0007669"/>
    <property type="project" value="UniProtKB-EC"/>
</dbReference>
<dbReference type="GO" id="GO:0032259">
    <property type="term" value="P:methylation"/>
    <property type="evidence" value="ECO:0007669"/>
    <property type="project" value="UniProtKB-KW"/>
</dbReference>
<keyword evidence="8" id="KW-0234">DNA repair</keyword>
<evidence type="ECO:0000256" key="1">
    <source>
        <dbReference type="ARBA" id="ARBA00001286"/>
    </source>
</evidence>
<dbReference type="Pfam" id="PF12833">
    <property type="entry name" value="HTH_18"/>
    <property type="match status" value="1"/>
</dbReference>
<dbReference type="Gene3D" id="3.30.160.70">
    <property type="entry name" value="Methylated DNA-protein cysteine methyltransferase domain"/>
    <property type="match status" value="1"/>
</dbReference>
<dbReference type="InterPro" id="IPR004026">
    <property type="entry name" value="Ada_DNA_repair_Zn-bd"/>
</dbReference>
<evidence type="ECO:0000256" key="8">
    <source>
        <dbReference type="ARBA" id="ARBA00023204"/>
    </source>
</evidence>
<evidence type="ECO:0000256" key="5">
    <source>
        <dbReference type="ARBA" id="ARBA00022679"/>
    </source>
</evidence>
<dbReference type="CDD" id="cd06445">
    <property type="entry name" value="ATase"/>
    <property type="match status" value="1"/>
</dbReference>
<dbReference type="GO" id="GO:0006281">
    <property type="term" value="P:DNA repair"/>
    <property type="evidence" value="ECO:0007669"/>
    <property type="project" value="UniProtKB-KW"/>
</dbReference>
<evidence type="ECO:0000256" key="7">
    <source>
        <dbReference type="ARBA" id="ARBA00023159"/>
    </source>
</evidence>
<evidence type="ECO:0000256" key="9">
    <source>
        <dbReference type="ARBA" id="ARBA00049348"/>
    </source>
</evidence>
<dbReference type="InterPro" id="IPR035451">
    <property type="entry name" value="Ada-like_dom_sf"/>
</dbReference>
<dbReference type="SUPFAM" id="SSF46767">
    <property type="entry name" value="Methylated DNA-protein cysteine methyltransferase, C-terminal domain"/>
    <property type="match status" value="1"/>
</dbReference>
<dbReference type="InterPro" id="IPR036388">
    <property type="entry name" value="WH-like_DNA-bd_sf"/>
</dbReference>
<dbReference type="InterPro" id="IPR014048">
    <property type="entry name" value="MethylDNA_cys_MeTrfase_DNA-bd"/>
</dbReference>
<evidence type="ECO:0000256" key="2">
    <source>
        <dbReference type="ARBA" id="ARBA00008711"/>
    </source>
</evidence>
<dbReference type="FunFam" id="1.10.10.10:FF:000214">
    <property type="entry name" value="Methylated-DNA--protein-cysteine methyltransferase"/>
    <property type="match status" value="1"/>
</dbReference>
<dbReference type="PANTHER" id="PTHR10815:SF5">
    <property type="entry name" value="METHYLATED-DNA--PROTEIN-CYSTEINE METHYLTRANSFERASE"/>
    <property type="match status" value="1"/>
</dbReference>
<dbReference type="InterPro" id="IPR008332">
    <property type="entry name" value="MethylG_MeTrfase_N"/>
</dbReference>
<dbReference type="AlphaFoldDB" id="A0A3B0XM47"/>
<organism evidence="11">
    <name type="scientific">hydrothermal vent metagenome</name>
    <dbReference type="NCBI Taxonomy" id="652676"/>
    <lineage>
        <taxon>unclassified sequences</taxon>
        <taxon>metagenomes</taxon>
        <taxon>ecological metagenomes</taxon>
    </lineage>
</organism>
<dbReference type="Pfam" id="PF02805">
    <property type="entry name" value="Ada_Zn_binding"/>
    <property type="match status" value="1"/>
</dbReference>
<evidence type="ECO:0000313" key="11">
    <source>
        <dbReference type="EMBL" id="VAW65790.1"/>
    </source>
</evidence>
<dbReference type="InterPro" id="IPR018060">
    <property type="entry name" value="HTH_AraC"/>
</dbReference>
<dbReference type="SMART" id="SM00342">
    <property type="entry name" value="HTH_ARAC"/>
    <property type="match status" value="1"/>
</dbReference>
<dbReference type="HAMAP" id="MF_00772">
    <property type="entry name" value="OGT"/>
    <property type="match status" value="1"/>
</dbReference>
<dbReference type="InterPro" id="IPR036631">
    <property type="entry name" value="MGMT_N_sf"/>
</dbReference>
<dbReference type="PANTHER" id="PTHR10815">
    <property type="entry name" value="METHYLATED-DNA--PROTEIN-CYSTEINE METHYLTRANSFERASE"/>
    <property type="match status" value="1"/>
</dbReference>
<feature type="domain" description="HTH araC/xylS-type" evidence="10">
    <location>
        <begin position="107"/>
        <end position="180"/>
    </location>
</feature>
<accession>A0A3B0XM47</accession>
<dbReference type="InterPro" id="IPR016221">
    <property type="entry name" value="Bifunct_regulatory_prot_Ada"/>
</dbReference>
<dbReference type="Gene3D" id="1.10.10.10">
    <property type="entry name" value="Winged helix-like DNA-binding domain superfamily/Winged helix DNA-binding domain"/>
    <property type="match status" value="1"/>
</dbReference>
<evidence type="ECO:0000256" key="4">
    <source>
        <dbReference type="ARBA" id="ARBA00022603"/>
    </source>
</evidence>
<name>A0A3B0XM47_9ZZZZ</name>
<dbReference type="Pfam" id="PF02870">
    <property type="entry name" value="Methyltransf_1N"/>
    <property type="match status" value="1"/>
</dbReference>
<dbReference type="GO" id="GO:0008270">
    <property type="term" value="F:zinc ion binding"/>
    <property type="evidence" value="ECO:0007669"/>
    <property type="project" value="InterPro"/>
</dbReference>
<comment type="catalytic activity">
    <reaction evidence="9">
        <text>a 6-O-methyl-2'-deoxyguanosine in DNA + L-cysteinyl-[protein] = S-methyl-L-cysteinyl-[protein] + a 2'-deoxyguanosine in DNA</text>
        <dbReference type="Rhea" id="RHEA:24000"/>
        <dbReference type="Rhea" id="RHEA-COMP:10131"/>
        <dbReference type="Rhea" id="RHEA-COMP:10132"/>
        <dbReference type="Rhea" id="RHEA-COMP:11367"/>
        <dbReference type="Rhea" id="RHEA-COMP:11368"/>
        <dbReference type="ChEBI" id="CHEBI:29950"/>
        <dbReference type="ChEBI" id="CHEBI:82612"/>
        <dbReference type="ChEBI" id="CHEBI:85445"/>
        <dbReference type="ChEBI" id="CHEBI:85448"/>
        <dbReference type="EC" id="2.1.1.63"/>
    </reaction>
</comment>
<dbReference type="InterPro" id="IPR023546">
    <property type="entry name" value="MGMT"/>
</dbReference>
<gene>
    <name evidence="11" type="ORF">MNBD_GAMMA11-1795</name>
</gene>
<dbReference type="Gene3D" id="1.10.10.60">
    <property type="entry name" value="Homeodomain-like"/>
    <property type="match status" value="1"/>
</dbReference>
<dbReference type="InterPro" id="IPR036217">
    <property type="entry name" value="MethylDNA_cys_MeTrfase_DNAb"/>
</dbReference>
<keyword evidence="5 11" id="KW-0808">Transferase</keyword>
<evidence type="ECO:0000259" key="10">
    <source>
        <dbReference type="PROSITE" id="PS01124"/>
    </source>
</evidence>
<dbReference type="GO" id="GO:0003700">
    <property type="term" value="F:DNA-binding transcription factor activity"/>
    <property type="evidence" value="ECO:0007669"/>
    <property type="project" value="InterPro"/>
</dbReference>
<dbReference type="EC" id="2.1.1.63" evidence="3"/>
<dbReference type="Pfam" id="PF01035">
    <property type="entry name" value="DNA_binding_1"/>
    <property type="match status" value="1"/>
</dbReference>
<sequence>MKNKLTFEEKYDAIGKKDTHYEGIFITAVKTTGIFCRPSCRARKPRAENVNFYNTAQEAIQNGFRPCKICRPMEKMDETPEYIQNIIKELHENPYLRINDYDLKQRGVEPSQIRRWFKLHHNMTFHAYQRMLRINSAFNDIKNGKAITRSAFDNGFESLSGFNESYYSIFGGSASHIEDQNIINIARFTTPVGPMFACATEKGICLLEFTDRRMLETEFKDLCKRLKSVILPGNNTHLDHLQSELEEYFSGNRRQFKVPLDAPGTDFQQSVWEALINIPYGETRTYKQQAILIDNPDAIRAVASANGHNRISILIPCHRVTGSDGSLKGYGGGLHRKQWLLDLES</sequence>
<dbReference type="GO" id="GO:0043565">
    <property type="term" value="F:sequence-specific DNA binding"/>
    <property type="evidence" value="ECO:0007669"/>
    <property type="project" value="InterPro"/>
</dbReference>
<reference evidence="11" key="1">
    <citation type="submission" date="2018-06" db="EMBL/GenBank/DDBJ databases">
        <authorList>
            <person name="Zhirakovskaya E."/>
        </authorList>
    </citation>
    <scope>NUCLEOTIDE SEQUENCE</scope>
</reference>
<dbReference type="PIRSF" id="PIRSF000409">
    <property type="entry name" value="Ada"/>
    <property type="match status" value="1"/>
</dbReference>
<dbReference type="PROSITE" id="PS01124">
    <property type="entry name" value="HTH_ARAC_FAMILY_2"/>
    <property type="match status" value="1"/>
</dbReference>
<keyword evidence="7" id="KW-0010">Activator</keyword>
<protein>
    <recommendedName>
        <fullName evidence="3">methylated-DNA--[protein]-cysteine S-methyltransferase</fullName>
        <ecNumber evidence="3">2.1.1.63</ecNumber>
    </recommendedName>
</protein>
<proteinExistence type="inferred from homology"/>
<dbReference type="NCBIfam" id="TIGR00589">
    <property type="entry name" value="ogt"/>
    <property type="match status" value="1"/>
</dbReference>
<evidence type="ECO:0000256" key="6">
    <source>
        <dbReference type="ARBA" id="ARBA00022763"/>
    </source>
</evidence>
<dbReference type="Gene3D" id="3.40.10.10">
    <property type="entry name" value="DNA Methylphosphotriester Repair Domain"/>
    <property type="match status" value="1"/>
</dbReference>
<dbReference type="SUPFAM" id="SSF53155">
    <property type="entry name" value="Methylated DNA-protein cysteine methyltransferase domain"/>
    <property type="match status" value="1"/>
</dbReference>